<protein>
    <submittedName>
        <fullName evidence="3">Unannotated protein</fullName>
    </submittedName>
</protein>
<evidence type="ECO:0000259" key="2">
    <source>
        <dbReference type="Pfam" id="PF01243"/>
    </source>
</evidence>
<keyword evidence="1" id="KW-0560">Oxidoreductase</keyword>
<dbReference type="InterPro" id="IPR052019">
    <property type="entry name" value="F420H2_bilvrd_red/Heme_oxyg"/>
</dbReference>
<dbReference type="Gene3D" id="2.30.110.10">
    <property type="entry name" value="Electron Transport, Fmn-binding Protein, Chain A"/>
    <property type="match status" value="1"/>
</dbReference>
<proteinExistence type="predicted"/>
<name>A0A6J6VRF4_9ZZZZ</name>
<feature type="domain" description="Pyridoxamine 5'-phosphate oxidase N-terminal" evidence="2">
    <location>
        <begin position="32"/>
        <end position="110"/>
    </location>
</feature>
<organism evidence="3">
    <name type="scientific">freshwater metagenome</name>
    <dbReference type="NCBI Taxonomy" id="449393"/>
    <lineage>
        <taxon>unclassified sequences</taxon>
        <taxon>metagenomes</taxon>
        <taxon>ecological metagenomes</taxon>
    </lineage>
</organism>
<dbReference type="GO" id="GO:0005829">
    <property type="term" value="C:cytosol"/>
    <property type="evidence" value="ECO:0007669"/>
    <property type="project" value="TreeGrafter"/>
</dbReference>
<evidence type="ECO:0000313" key="3">
    <source>
        <dbReference type="EMBL" id="CAB4773573.1"/>
    </source>
</evidence>
<dbReference type="PANTHER" id="PTHR35176:SF6">
    <property type="entry name" value="HEME OXYGENASE HI_0854-RELATED"/>
    <property type="match status" value="1"/>
</dbReference>
<dbReference type="GO" id="GO:0016627">
    <property type="term" value="F:oxidoreductase activity, acting on the CH-CH group of donors"/>
    <property type="evidence" value="ECO:0007669"/>
    <property type="project" value="TreeGrafter"/>
</dbReference>
<dbReference type="InterPro" id="IPR011576">
    <property type="entry name" value="Pyridox_Oxase_N"/>
</dbReference>
<dbReference type="SUPFAM" id="SSF50475">
    <property type="entry name" value="FMN-binding split barrel"/>
    <property type="match status" value="1"/>
</dbReference>
<accession>A0A6J6VRF4</accession>
<dbReference type="AlphaFoldDB" id="A0A6J6VRF4"/>
<evidence type="ECO:0000256" key="1">
    <source>
        <dbReference type="ARBA" id="ARBA00023002"/>
    </source>
</evidence>
<gene>
    <name evidence="3" type="ORF">UFOPK2938_00288</name>
</gene>
<dbReference type="EMBL" id="CAEZZX010000036">
    <property type="protein sequence ID" value="CAB4773573.1"/>
    <property type="molecule type" value="Genomic_DNA"/>
</dbReference>
<sequence length="166" mass="18112">MTSWADFVSQAPQLNAYMQHRISDDATGRITYVATVRKDGGPRVHPVKVFPAGDGLYLYMYPESPKGLDLQRDPRIALHAAVTPNPFESGELAAWGTTTVITDPQVRALASVAAPFASPPPEENVLYEISLDLVIGTPVIEGKPVHLRWRSRDGVEEDIGFGGRDS</sequence>
<dbReference type="InterPro" id="IPR012349">
    <property type="entry name" value="Split_barrel_FMN-bd"/>
</dbReference>
<dbReference type="GO" id="GO:0070967">
    <property type="term" value="F:coenzyme F420 binding"/>
    <property type="evidence" value="ECO:0007669"/>
    <property type="project" value="TreeGrafter"/>
</dbReference>
<dbReference type="Pfam" id="PF01243">
    <property type="entry name" value="PNPOx_N"/>
    <property type="match status" value="1"/>
</dbReference>
<reference evidence="3" key="1">
    <citation type="submission" date="2020-05" db="EMBL/GenBank/DDBJ databases">
        <authorList>
            <person name="Chiriac C."/>
            <person name="Salcher M."/>
            <person name="Ghai R."/>
            <person name="Kavagutti S V."/>
        </authorList>
    </citation>
    <scope>NUCLEOTIDE SEQUENCE</scope>
</reference>
<dbReference type="PANTHER" id="PTHR35176">
    <property type="entry name" value="HEME OXYGENASE HI_0854-RELATED"/>
    <property type="match status" value="1"/>
</dbReference>